<dbReference type="Proteomes" id="UP000050384">
    <property type="component" value="Unassembled WGS sequence"/>
</dbReference>
<evidence type="ECO:0000313" key="2">
    <source>
        <dbReference type="EMBL" id="KPY86277.1"/>
    </source>
</evidence>
<feature type="compositionally biased region" description="Basic and acidic residues" evidence="1">
    <location>
        <begin position="26"/>
        <end position="37"/>
    </location>
</feature>
<feature type="region of interest" description="Disordered" evidence="1">
    <location>
        <begin position="1"/>
        <end position="37"/>
    </location>
</feature>
<evidence type="ECO:0000256" key="1">
    <source>
        <dbReference type="SAM" id="MobiDB-lite"/>
    </source>
</evidence>
<name>A0A0Q0BC40_PSESX</name>
<proteinExistence type="predicted"/>
<comment type="caution">
    <text evidence="2">The sequence shown here is derived from an EMBL/GenBank/DDBJ whole genome shotgun (WGS) entry which is preliminary data.</text>
</comment>
<dbReference type="EMBL" id="LJRI01000869">
    <property type="protein sequence ID" value="KPY86277.1"/>
    <property type="molecule type" value="Genomic_DNA"/>
</dbReference>
<evidence type="ECO:0000313" key="3">
    <source>
        <dbReference type="Proteomes" id="UP000050384"/>
    </source>
</evidence>
<sequence length="87" mass="9721">MRGGVNAQWQADEHAEQNRQRGQFQGRREHPHDVVDHRVPGEQGFAQVAVQQVAEVHHELGGQWFVQAQFLIRLSVGGCIGVRADDG</sequence>
<reference evidence="2 3" key="1">
    <citation type="submission" date="2015-09" db="EMBL/GenBank/DDBJ databases">
        <title>Genome announcement of multiple Pseudomonas syringae strains.</title>
        <authorList>
            <person name="Thakur S."/>
            <person name="Wang P.W."/>
            <person name="Gong Y."/>
            <person name="Weir B.S."/>
            <person name="Guttman D.S."/>
        </authorList>
    </citation>
    <scope>NUCLEOTIDE SEQUENCE [LARGE SCALE GENOMIC DNA]</scope>
    <source>
        <strain evidence="2 3">ICMP16929</strain>
    </source>
</reference>
<dbReference type="AlphaFoldDB" id="A0A0Q0BC40"/>
<accession>A0A0Q0BC40</accession>
<protein>
    <submittedName>
        <fullName evidence="2">Beta-lactamase</fullName>
    </submittedName>
</protein>
<gene>
    <name evidence="2" type="ORF">ALO94_200786</name>
</gene>
<organism evidence="2 3">
    <name type="scientific">Pseudomonas syringae pv. spinaceae</name>
    <dbReference type="NCBI Taxonomy" id="264459"/>
    <lineage>
        <taxon>Bacteria</taxon>
        <taxon>Pseudomonadati</taxon>
        <taxon>Pseudomonadota</taxon>
        <taxon>Gammaproteobacteria</taxon>
        <taxon>Pseudomonadales</taxon>
        <taxon>Pseudomonadaceae</taxon>
        <taxon>Pseudomonas</taxon>
        <taxon>Pseudomonas syringae</taxon>
    </lineage>
</organism>